<dbReference type="GO" id="GO:0016740">
    <property type="term" value="F:transferase activity"/>
    <property type="evidence" value="ECO:0007669"/>
    <property type="project" value="UniProtKB-KW"/>
</dbReference>
<evidence type="ECO:0000256" key="2">
    <source>
        <dbReference type="ARBA" id="ARBA00022448"/>
    </source>
</evidence>
<dbReference type="RefSeq" id="WP_385876259.1">
    <property type="nucleotide sequence ID" value="NZ_JBHLXE010000035.1"/>
</dbReference>
<feature type="transmembrane region" description="Helical" evidence="9">
    <location>
        <begin position="263"/>
        <end position="288"/>
    </location>
</feature>
<evidence type="ECO:0000313" key="11">
    <source>
        <dbReference type="EMBL" id="MFC0179163.1"/>
    </source>
</evidence>
<evidence type="ECO:0000256" key="8">
    <source>
        <dbReference type="ARBA" id="ARBA00023136"/>
    </source>
</evidence>
<feature type="transmembrane region" description="Helical" evidence="9">
    <location>
        <begin position="219"/>
        <end position="243"/>
    </location>
</feature>
<protein>
    <submittedName>
        <fullName evidence="11">PTS N-acetylmuramic acid transporter subunit IIBC</fullName>
        <ecNumber evidence="11">2.7.1.192</ecNumber>
    </submittedName>
</protein>
<evidence type="ECO:0000256" key="5">
    <source>
        <dbReference type="ARBA" id="ARBA00022683"/>
    </source>
</evidence>
<sequence>MTSSGVKKVDNVLGLIEADGQLQIVLGPGKAQTAAEMMRSILENDSSANVGRIDLQTIAAAQKNSIKAKQTNPIQKFFATFATIFTPLIPGFIAAGLLAAIGTLLHETLIKNNENPVQTIVDLIAFLKVFSAGLFGFMSILIGYNAQKAFGGTGVNGAIIATLFVFVYTKDPTGKMFSGMENFFGLAIDPRGNVIGVLIAAILGAFVEKKVRKFIPDNLDMILTSTITLLIMGALTFTIIMPAGKILFDKMSWLFLTLNGNPIGASILAGLFLISVMFGIHQGFVPVYYALVETQGFNSLFPILAMAGAGQVGAAIALYTRAAKQSVLRKQISGAIIPGILGIGEPLIYGVTLPRVKPFITACLGGAVGGFYIGLIAYLGTPMGLNSVFGPSGVIALPFMTTANSAVTGILIYGSGLIVAYVAGYILTYLFGSKNVDLN</sequence>
<name>A0ABV6C867_9GAMM</name>
<dbReference type="PANTHER" id="PTHR30175">
    <property type="entry name" value="PHOSPHOTRANSFERASE SYSTEM TRANSPORT PROTEIN"/>
    <property type="match status" value="1"/>
</dbReference>
<comment type="subcellular location">
    <subcellularLocation>
        <location evidence="1">Cell membrane</location>
        <topology evidence="1">Multi-pass membrane protein</topology>
    </subcellularLocation>
</comment>
<comment type="caution">
    <text evidence="11">The sequence shown here is derived from an EMBL/GenBank/DDBJ whole genome shotgun (WGS) entry which is preliminary data.</text>
</comment>
<keyword evidence="2" id="KW-0813">Transport</keyword>
<feature type="transmembrane region" description="Helical" evidence="9">
    <location>
        <begin position="300"/>
        <end position="320"/>
    </location>
</feature>
<evidence type="ECO:0000256" key="4">
    <source>
        <dbReference type="ARBA" id="ARBA00022597"/>
    </source>
</evidence>
<evidence type="ECO:0000313" key="12">
    <source>
        <dbReference type="Proteomes" id="UP001589758"/>
    </source>
</evidence>
<organism evidence="11 12">
    <name type="scientific">Thorsellia kenyensis</name>
    <dbReference type="NCBI Taxonomy" id="1549888"/>
    <lineage>
        <taxon>Bacteria</taxon>
        <taxon>Pseudomonadati</taxon>
        <taxon>Pseudomonadota</taxon>
        <taxon>Gammaproteobacteria</taxon>
        <taxon>Enterobacterales</taxon>
        <taxon>Thorselliaceae</taxon>
        <taxon>Thorsellia</taxon>
    </lineage>
</organism>
<feature type="transmembrane region" description="Helical" evidence="9">
    <location>
        <begin position="188"/>
        <end position="207"/>
    </location>
</feature>
<keyword evidence="4" id="KW-0762">Sugar transport</keyword>
<dbReference type="NCBIfam" id="NF007152">
    <property type="entry name" value="PRK09586.1"/>
    <property type="match status" value="1"/>
</dbReference>
<evidence type="ECO:0000256" key="7">
    <source>
        <dbReference type="ARBA" id="ARBA00022989"/>
    </source>
</evidence>
<accession>A0ABV6C867</accession>
<dbReference type="EC" id="2.7.1.192" evidence="11"/>
<dbReference type="InterPro" id="IPR013013">
    <property type="entry name" value="PTS_EIIC_1"/>
</dbReference>
<keyword evidence="3" id="KW-1003">Cell membrane</keyword>
<dbReference type="InterPro" id="IPR050558">
    <property type="entry name" value="PTS_Sugar-Specific_Components"/>
</dbReference>
<keyword evidence="7 9" id="KW-1133">Transmembrane helix</keyword>
<keyword evidence="6 9" id="KW-0812">Transmembrane</keyword>
<reference evidence="11 12" key="1">
    <citation type="submission" date="2024-09" db="EMBL/GenBank/DDBJ databases">
        <authorList>
            <person name="Sun Q."/>
            <person name="Mori K."/>
        </authorList>
    </citation>
    <scope>NUCLEOTIDE SEQUENCE [LARGE SCALE GENOMIC DNA]</scope>
    <source>
        <strain evidence="11 12">CCM 8545</strain>
    </source>
</reference>
<dbReference type="InterPro" id="IPR003352">
    <property type="entry name" value="PTS_EIIC"/>
</dbReference>
<keyword evidence="5" id="KW-0598">Phosphotransferase system</keyword>
<feature type="transmembrane region" description="Helical" evidence="9">
    <location>
        <begin position="77"/>
        <end position="103"/>
    </location>
</feature>
<evidence type="ECO:0000256" key="6">
    <source>
        <dbReference type="ARBA" id="ARBA00022692"/>
    </source>
</evidence>
<proteinExistence type="predicted"/>
<feature type="transmembrane region" description="Helical" evidence="9">
    <location>
        <begin position="332"/>
        <end position="352"/>
    </location>
</feature>
<feature type="transmembrane region" description="Helical" evidence="9">
    <location>
        <begin position="410"/>
        <end position="431"/>
    </location>
</feature>
<dbReference type="PANTHER" id="PTHR30175:SF3">
    <property type="entry name" value="PTS SYSTEM N-ACETYLMURAMIC ACID-SPECIFIC EIIBC COMPONENT"/>
    <property type="match status" value="1"/>
</dbReference>
<keyword evidence="11" id="KW-0808">Transferase</keyword>
<evidence type="ECO:0000256" key="3">
    <source>
        <dbReference type="ARBA" id="ARBA00022475"/>
    </source>
</evidence>
<feature type="transmembrane region" description="Helical" evidence="9">
    <location>
        <begin position="149"/>
        <end position="168"/>
    </location>
</feature>
<evidence type="ECO:0000259" key="10">
    <source>
        <dbReference type="PROSITE" id="PS51103"/>
    </source>
</evidence>
<dbReference type="Proteomes" id="UP001589758">
    <property type="component" value="Unassembled WGS sequence"/>
</dbReference>
<gene>
    <name evidence="11" type="primary">murP</name>
    <name evidence="11" type="ORF">ACFFIT_03460</name>
</gene>
<feature type="domain" description="PTS EIIC type-1" evidence="10">
    <location>
        <begin position="79"/>
        <end position="439"/>
    </location>
</feature>
<dbReference type="Pfam" id="PF02378">
    <property type="entry name" value="PTS_EIIC"/>
    <property type="match status" value="1"/>
</dbReference>
<feature type="transmembrane region" description="Helical" evidence="9">
    <location>
        <begin position="123"/>
        <end position="142"/>
    </location>
</feature>
<keyword evidence="8 9" id="KW-0472">Membrane</keyword>
<evidence type="ECO:0000256" key="1">
    <source>
        <dbReference type="ARBA" id="ARBA00004651"/>
    </source>
</evidence>
<feature type="transmembrane region" description="Helical" evidence="9">
    <location>
        <begin position="359"/>
        <end position="379"/>
    </location>
</feature>
<evidence type="ECO:0000256" key="9">
    <source>
        <dbReference type="SAM" id="Phobius"/>
    </source>
</evidence>
<keyword evidence="12" id="KW-1185">Reference proteome</keyword>
<dbReference type="PROSITE" id="PS51103">
    <property type="entry name" value="PTS_EIIC_TYPE_1"/>
    <property type="match status" value="1"/>
</dbReference>
<dbReference type="EMBL" id="JBHLXE010000035">
    <property type="protein sequence ID" value="MFC0179163.1"/>
    <property type="molecule type" value="Genomic_DNA"/>
</dbReference>